<evidence type="ECO:0000256" key="1">
    <source>
        <dbReference type="SAM" id="MobiDB-lite"/>
    </source>
</evidence>
<name>A0AAW0D2U8_9AGAR</name>
<feature type="region of interest" description="Disordered" evidence="1">
    <location>
        <begin position="74"/>
        <end position="123"/>
    </location>
</feature>
<reference evidence="2 3" key="1">
    <citation type="submission" date="2024-01" db="EMBL/GenBank/DDBJ databases">
        <title>A draft genome for a cacao thread blight-causing isolate of Paramarasmius palmivorus.</title>
        <authorList>
            <person name="Baruah I.K."/>
            <person name="Bukari Y."/>
            <person name="Amoako-Attah I."/>
            <person name="Meinhardt L.W."/>
            <person name="Bailey B.A."/>
            <person name="Cohen S.P."/>
        </authorList>
    </citation>
    <scope>NUCLEOTIDE SEQUENCE [LARGE SCALE GENOMIC DNA]</scope>
    <source>
        <strain evidence="2 3">GH-12</strain>
    </source>
</reference>
<feature type="region of interest" description="Disordered" evidence="1">
    <location>
        <begin position="1"/>
        <end position="35"/>
    </location>
</feature>
<feature type="compositionally biased region" description="Low complexity" evidence="1">
    <location>
        <begin position="93"/>
        <end position="108"/>
    </location>
</feature>
<feature type="region of interest" description="Disordered" evidence="1">
    <location>
        <begin position="145"/>
        <end position="216"/>
    </location>
</feature>
<keyword evidence="3" id="KW-1185">Reference proteome</keyword>
<feature type="compositionally biased region" description="Polar residues" evidence="1">
    <location>
        <begin position="1"/>
        <end position="11"/>
    </location>
</feature>
<organism evidence="2 3">
    <name type="scientific">Paramarasmius palmivorus</name>
    <dbReference type="NCBI Taxonomy" id="297713"/>
    <lineage>
        <taxon>Eukaryota</taxon>
        <taxon>Fungi</taxon>
        <taxon>Dikarya</taxon>
        <taxon>Basidiomycota</taxon>
        <taxon>Agaricomycotina</taxon>
        <taxon>Agaricomycetes</taxon>
        <taxon>Agaricomycetidae</taxon>
        <taxon>Agaricales</taxon>
        <taxon>Marasmiineae</taxon>
        <taxon>Marasmiaceae</taxon>
        <taxon>Paramarasmius</taxon>
    </lineage>
</organism>
<proteinExistence type="predicted"/>
<gene>
    <name evidence="2" type="ORF">VNI00_007057</name>
</gene>
<sequence length="216" mass="23655">MNHTRTPSPTTILAGKDFPSPVLTPASIPGKPASRFRRAIRLGGVFGRTRSSNKTTSTITQTIAVEQSIEEPTYHDVSCSTHPSDAVTHNANSTSATTTPSSSSSTSPQRPPPRRAVRPRAADIFEGGRRYDWGVERDWDIGEMIEGSEGVDDREGELPQYDKHGRPPKYGELSDIGRQGEHRDQVAEGTRTGHTAEFPPRTPPPRYSTEFTTITS</sequence>
<accession>A0AAW0D2U8</accession>
<dbReference type="EMBL" id="JAYKXP010000022">
    <property type="protein sequence ID" value="KAK7046062.1"/>
    <property type="molecule type" value="Genomic_DNA"/>
</dbReference>
<evidence type="ECO:0000313" key="2">
    <source>
        <dbReference type="EMBL" id="KAK7046062.1"/>
    </source>
</evidence>
<feature type="compositionally biased region" description="Polar residues" evidence="1">
    <location>
        <begin position="78"/>
        <end position="92"/>
    </location>
</feature>
<evidence type="ECO:0000313" key="3">
    <source>
        <dbReference type="Proteomes" id="UP001383192"/>
    </source>
</evidence>
<dbReference type="AlphaFoldDB" id="A0AAW0D2U8"/>
<protein>
    <submittedName>
        <fullName evidence="2">Uncharacterized protein</fullName>
    </submittedName>
</protein>
<dbReference type="Proteomes" id="UP001383192">
    <property type="component" value="Unassembled WGS sequence"/>
</dbReference>
<comment type="caution">
    <text evidence="2">The sequence shown here is derived from an EMBL/GenBank/DDBJ whole genome shotgun (WGS) entry which is preliminary data.</text>
</comment>
<feature type="compositionally biased region" description="Basic and acidic residues" evidence="1">
    <location>
        <begin position="151"/>
        <end position="165"/>
    </location>
</feature>